<comment type="caution">
    <text evidence="2">The sequence shown here is derived from an EMBL/GenBank/DDBJ whole genome shotgun (WGS) entry which is preliminary data.</text>
</comment>
<keyword evidence="3" id="KW-1185">Reference proteome</keyword>
<evidence type="ECO:0000256" key="1">
    <source>
        <dbReference type="SAM" id="MobiDB-lite"/>
    </source>
</evidence>
<proteinExistence type="predicted"/>
<evidence type="ECO:0008006" key="4">
    <source>
        <dbReference type="Google" id="ProtNLM"/>
    </source>
</evidence>
<gene>
    <name evidence="2" type="ORF">PHMEG_00015135</name>
</gene>
<reference evidence="3" key="1">
    <citation type="submission" date="2017-03" db="EMBL/GenBank/DDBJ databases">
        <title>Phytopthora megakarya and P. palmivora, two closely related causual agents of cacao black pod achieved similar genome size and gene model numbers by different mechanisms.</title>
        <authorList>
            <person name="Ali S."/>
            <person name="Shao J."/>
            <person name="Larry D.J."/>
            <person name="Kronmiller B."/>
            <person name="Shen D."/>
            <person name="Strem M.D."/>
            <person name="Melnick R.L."/>
            <person name="Guiltinan M.J."/>
            <person name="Tyler B.M."/>
            <person name="Meinhardt L.W."/>
            <person name="Bailey B.A."/>
        </authorList>
    </citation>
    <scope>NUCLEOTIDE SEQUENCE [LARGE SCALE GENOMIC DNA]</scope>
    <source>
        <strain evidence="3">zdho120</strain>
    </source>
</reference>
<dbReference type="OrthoDB" id="6098081at2759"/>
<feature type="compositionally biased region" description="Basic and acidic residues" evidence="1">
    <location>
        <begin position="118"/>
        <end position="128"/>
    </location>
</feature>
<evidence type="ECO:0000313" key="3">
    <source>
        <dbReference type="Proteomes" id="UP000198211"/>
    </source>
</evidence>
<organism evidence="2 3">
    <name type="scientific">Phytophthora megakarya</name>
    <dbReference type="NCBI Taxonomy" id="4795"/>
    <lineage>
        <taxon>Eukaryota</taxon>
        <taxon>Sar</taxon>
        <taxon>Stramenopiles</taxon>
        <taxon>Oomycota</taxon>
        <taxon>Peronosporomycetes</taxon>
        <taxon>Peronosporales</taxon>
        <taxon>Peronosporaceae</taxon>
        <taxon>Phytophthora</taxon>
    </lineage>
</organism>
<name>A0A225W2I7_9STRA</name>
<dbReference type="Proteomes" id="UP000198211">
    <property type="component" value="Unassembled WGS sequence"/>
</dbReference>
<protein>
    <recommendedName>
        <fullName evidence="4">Cleavage induced protein</fullName>
    </recommendedName>
</protein>
<feature type="compositionally biased region" description="Polar residues" evidence="1">
    <location>
        <begin position="133"/>
        <end position="142"/>
    </location>
</feature>
<dbReference type="AlphaFoldDB" id="A0A225W2I7"/>
<dbReference type="EMBL" id="NBNE01002026">
    <property type="protein sequence ID" value="OWZ11795.1"/>
    <property type="molecule type" value="Genomic_DNA"/>
</dbReference>
<evidence type="ECO:0000313" key="2">
    <source>
        <dbReference type="EMBL" id="OWZ11795.1"/>
    </source>
</evidence>
<feature type="region of interest" description="Disordered" evidence="1">
    <location>
        <begin position="118"/>
        <end position="144"/>
    </location>
</feature>
<sequence>MKQLKAVRSEANGESEQLQGGSIVEDDLARFVEYEKRAYALTLAVRQQLLSHHRERTAASLRAALASVELSISEGPLSKSLVDGEWVHWIDYEKQHVFSTFGRKTQMQLPEFVRLIRGETDDDSRPNKALEIPSNTPASTSYQHRHKWEAIVRHDARPSWKNTFHVQDNPPRNLTSAQRTMIHLGRYKKEQQLCPKMLESHTTFHIWTVVLLMITLSDDSGMITYNGPHDLATRIMVVENEFPGIPKLMSGDVAGAFRHLAIHADHVRPFAGTIPELGLLVIDLCCPFGWLLSPQHCWTAGGAISHLYASAAPKWRHQPQKGARTFDTKTWCDDHNLIEPDIGSRLVEANLALRRSVTTILGPGARREDARIDVEHAPFNVSNAPEKNTKALCRIDDMLRREGQNTTNYSETTWKPSSCRDLSVLTWGPRRYSAIRVTVAARDDLYWFRSILHYTNLNAAPLSRFSGS</sequence>
<accession>A0A225W2I7</accession>